<dbReference type="Proteomes" id="UP000606044">
    <property type="component" value="Unassembled WGS sequence"/>
</dbReference>
<keyword evidence="1" id="KW-0472">Membrane</keyword>
<dbReference type="RefSeq" id="WP_188584016.1">
    <property type="nucleotide sequence ID" value="NZ_BMCT01000012.1"/>
</dbReference>
<name>A0A917CFM1_9HYPH</name>
<evidence type="ECO:0000256" key="1">
    <source>
        <dbReference type="SAM" id="Phobius"/>
    </source>
</evidence>
<protein>
    <recommendedName>
        <fullName evidence="4">Transmembrane protein</fullName>
    </recommendedName>
</protein>
<keyword evidence="1" id="KW-0812">Transmembrane</keyword>
<evidence type="ECO:0000313" key="2">
    <source>
        <dbReference type="EMBL" id="GGF87579.1"/>
    </source>
</evidence>
<accession>A0A917CFM1</accession>
<feature type="transmembrane region" description="Helical" evidence="1">
    <location>
        <begin position="96"/>
        <end position="116"/>
    </location>
</feature>
<gene>
    <name evidence="2" type="ORF">GCM10007301_54310</name>
</gene>
<evidence type="ECO:0000313" key="3">
    <source>
        <dbReference type="Proteomes" id="UP000606044"/>
    </source>
</evidence>
<feature type="transmembrane region" description="Helical" evidence="1">
    <location>
        <begin position="15"/>
        <end position="38"/>
    </location>
</feature>
<feature type="transmembrane region" description="Helical" evidence="1">
    <location>
        <begin position="58"/>
        <end position="84"/>
    </location>
</feature>
<reference evidence="2" key="1">
    <citation type="journal article" date="2014" name="Int. J. Syst. Evol. Microbiol.">
        <title>Complete genome sequence of Corynebacterium casei LMG S-19264T (=DSM 44701T), isolated from a smear-ripened cheese.</title>
        <authorList>
            <consortium name="US DOE Joint Genome Institute (JGI-PGF)"/>
            <person name="Walter F."/>
            <person name="Albersmeier A."/>
            <person name="Kalinowski J."/>
            <person name="Ruckert C."/>
        </authorList>
    </citation>
    <scope>NUCLEOTIDE SEQUENCE</scope>
    <source>
        <strain evidence="2">CCM 7897</strain>
    </source>
</reference>
<reference evidence="2" key="2">
    <citation type="submission" date="2020-09" db="EMBL/GenBank/DDBJ databases">
        <authorList>
            <person name="Sun Q."/>
            <person name="Sedlacek I."/>
        </authorList>
    </citation>
    <scope>NUCLEOTIDE SEQUENCE</scope>
    <source>
        <strain evidence="2">CCM 7897</strain>
    </source>
</reference>
<proteinExistence type="predicted"/>
<comment type="caution">
    <text evidence="2">The sequence shown here is derived from an EMBL/GenBank/DDBJ whole genome shotgun (WGS) entry which is preliminary data.</text>
</comment>
<dbReference type="AlphaFoldDB" id="A0A917CFM1"/>
<evidence type="ECO:0008006" key="4">
    <source>
        <dbReference type="Google" id="ProtNLM"/>
    </source>
</evidence>
<sequence length="125" mass="13806">MRGFFRHLWAMRGSFLAAIGAVVLAIVSFGYSSFLVYLPASPVLRLFWPPIWQAKGPWLWPVLVAAGILWPVSFLAAGILDEILKSRGRSRGLRRLAYVAVLWLGAVAAWGFLLHVNAAPDGFRA</sequence>
<keyword evidence="1" id="KW-1133">Transmembrane helix</keyword>
<dbReference type="EMBL" id="BMCT01000012">
    <property type="protein sequence ID" value="GGF87579.1"/>
    <property type="molecule type" value="Genomic_DNA"/>
</dbReference>
<organism evidence="2 3">
    <name type="scientific">Azorhizobium oxalatiphilum</name>
    <dbReference type="NCBI Taxonomy" id="980631"/>
    <lineage>
        <taxon>Bacteria</taxon>
        <taxon>Pseudomonadati</taxon>
        <taxon>Pseudomonadota</taxon>
        <taxon>Alphaproteobacteria</taxon>
        <taxon>Hyphomicrobiales</taxon>
        <taxon>Xanthobacteraceae</taxon>
        <taxon>Azorhizobium</taxon>
    </lineage>
</organism>
<keyword evidence="3" id="KW-1185">Reference proteome</keyword>